<evidence type="ECO:0000313" key="13">
    <source>
        <dbReference type="EMBL" id="KIO44021.1"/>
    </source>
</evidence>
<dbReference type="InterPro" id="IPR023996">
    <property type="entry name" value="TonB-dep_OMP_SusC/RagA"/>
</dbReference>
<dbReference type="InterPro" id="IPR023997">
    <property type="entry name" value="TonB-dep_OMP_SusC/RagA_CS"/>
</dbReference>
<evidence type="ECO:0000256" key="2">
    <source>
        <dbReference type="ARBA" id="ARBA00022448"/>
    </source>
</evidence>
<evidence type="ECO:0000256" key="8">
    <source>
        <dbReference type="PROSITE-ProRule" id="PRU01360"/>
    </source>
</evidence>
<keyword evidence="3 8" id="KW-1134">Transmembrane beta strand</keyword>
<evidence type="ECO:0000259" key="11">
    <source>
        <dbReference type="Pfam" id="PF00593"/>
    </source>
</evidence>
<evidence type="ECO:0000256" key="1">
    <source>
        <dbReference type="ARBA" id="ARBA00004571"/>
    </source>
</evidence>
<dbReference type="InterPro" id="IPR037066">
    <property type="entry name" value="Plug_dom_sf"/>
</dbReference>
<dbReference type="Pfam" id="PF07715">
    <property type="entry name" value="Plug"/>
    <property type="match status" value="1"/>
</dbReference>
<dbReference type="PROSITE" id="PS52016">
    <property type="entry name" value="TONB_DEPENDENT_REC_3"/>
    <property type="match status" value="1"/>
</dbReference>
<dbReference type="InterPro" id="IPR012910">
    <property type="entry name" value="Plug_dom"/>
</dbReference>
<accession>A0A0C3RD05</accession>
<dbReference type="SUPFAM" id="SSF56935">
    <property type="entry name" value="Porins"/>
    <property type="match status" value="1"/>
</dbReference>
<dbReference type="Gene3D" id="2.170.130.10">
    <property type="entry name" value="TonB-dependent receptor, plug domain"/>
    <property type="match status" value="1"/>
</dbReference>
<comment type="similarity">
    <text evidence="8 9">Belongs to the TonB-dependent receptor family.</text>
</comment>
<gene>
    <name evidence="13" type="ORF">BA92_11595</name>
    <name evidence="14" type="ORF">IE90_01655</name>
</gene>
<keyword evidence="16" id="KW-1185">Reference proteome</keyword>
<comment type="caution">
    <text evidence="13">The sequence shown here is derived from an EMBL/GenBank/DDBJ whole genome shotgun (WGS) entry which is preliminary data.</text>
</comment>
<evidence type="ECO:0000256" key="5">
    <source>
        <dbReference type="ARBA" id="ARBA00023077"/>
    </source>
</evidence>
<dbReference type="InterPro" id="IPR008969">
    <property type="entry name" value="CarboxyPept-like_regulatory"/>
</dbReference>
<dbReference type="Pfam" id="PF13715">
    <property type="entry name" value="CarbopepD_reg_2"/>
    <property type="match status" value="1"/>
</dbReference>
<evidence type="ECO:0000256" key="3">
    <source>
        <dbReference type="ARBA" id="ARBA00022452"/>
    </source>
</evidence>
<keyword evidence="5 9" id="KW-0798">TonB box</keyword>
<dbReference type="InterPro" id="IPR036942">
    <property type="entry name" value="Beta-barrel_TonB_sf"/>
</dbReference>
<keyword evidence="2 8" id="KW-0813">Transport</keyword>
<evidence type="ECO:0000256" key="9">
    <source>
        <dbReference type="RuleBase" id="RU003357"/>
    </source>
</evidence>
<evidence type="ECO:0000259" key="12">
    <source>
        <dbReference type="Pfam" id="PF07715"/>
    </source>
</evidence>
<dbReference type="InterPro" id="IPR000531">
    <property type="entry name" value="Beta-barrel_TonB"/>
</dbReference>
<protein>
    <recommendedName>
        <fullName evidence="17">SusC/RagA family TonB-linked outer membrane protein</fullName>
    </recommendedName>
</protein>
<reference evidence="14 15" key="2">
    <citation type="submission" date="2014-07" db="EMBL/GenBank/DDBJ databases">
        <title>Porphyromonadaceae bacterium OUH 334697 = ATCC BAA-2682 = DSM 28341 draft genome.</title>
        <authorList>
            <person name="Sydenham T.V."/>
            <person name="Hasman H."/>
            <person name="Justesen U.S."/>
        </authorList>
    </citation>
    <scope>NUCLEOTIDE SEQUENCE [LARGE SCALE GENOMIC DNA]</scope>
    <source>
        <strain evidence="14 15">OUH 334697</strain>
    </source>
</reference>
<dbReference type="AlphaFoldDB" id="A0A0C3RD05"/>
<keyword evidence="4 8" id="KW-0812">Transmembrane</keyword>
<dbReference type="RefSeq" id="WP_041502137.1">
    <property type="nucleotide sequence ID" value="NZ_JPIT01000007.1"/>
</dbReference>
<dbReference type="Gene3D" id="2.40.170.20">
    <property type="entry name" value="TonB-dependent receptor, beta-barrel domain"/>
    <property type="match status" value="1"/>
</dbReference>
<dbReference type="Proteomes" id="UP000031980">
    <property type="component" value="Unassembled WGS sequence"/>
</dbReference>
<evidence type="ECO:0000256" key="10">
    <source>
        <dbReference type="SAM" id="Phobius"/>
    </source>
</evidence>
<dbReference type="InterPro" id="IPR018247">
    <property type="entry name" value="EF_Hand_1_Ca_BS"/>
</dbReference>
<reference evidence="13 16" key="1">
    <citation type="submission" date="2014-07" db="EMBL/GenBank/DDBJ databases">
        <title>Porphyromonadaceae bacterium OUH 308042 = ATCC BAA-2681 = DSM 28342 draft genome.</title>
        <authorList>
            <person name="Sydenham T.V."/>
            <person name="Hasman H."/>
            <person name="Justensen U.S."/>
        </authorList>
    </citation>
    <scope>NUCLEOTIDE SEQUENCE [LARGE SCALE GENOMIC DNA]</scope>
    <source>
        <strain evidence="13 16">OUH 308042</strain>
    </source>
</reference>
<evidence type="ECO:0008006" key="17">
    <source>
        <dbReference type="Google" id="ProtNLM"/>
    </source>
</evidence>
<organism evidence="13 16">
    <name type="scientific">Sanguibacteroides justesenii</name>
    <dbReference type="NCBI Taxonomy" id="1547597"/>
    <lineage>
        <taxon>Bacteria</taxon>
        <taxon>Pseudomonadati</taxon>
        <taxon>Bacteroidota</taxon>
        <taxon>Bacteroidia</taxon>
        <taxon>Bacteroidales</taxon>
        <taxon>Porphyromonadaceae</taxon>
        <taxon>Sanguibacteroides</taxon>
    </lineage>
</organism>
<dbReference type="Proteomes" id="UP000031937">
    <property type="component" value="Unassembled WGS sequence"/>
</dbReference>
<dbReference type="Pfam" id="PF00593">
    <property type="entry name" value="TonB_dep_Rec_b-barrel"/>
    <property type="match status" value="1"/>
</dbReference>
<feature type="domain" description="TonB-dependent receptor-like beta-barrel" evidence="11">
    <location>
        <begin position="564"/>
        <end position="907"/>
    </location>
</feature>
<dbReference type="EMBL" id="JPIT01000007">
    <property type="protein sequence ID" value="KIO47319.1"/>
    <property type="molecule type" value="Genomic_DNA"/>
</dbReference>
<evidence type="ECO:0000313" key="16">
    <source>
        <dbReference type="Proteomes" id="UP000031980"/>
    </source>
</evidence>
<feature type="domain" description="TonB-dependent receptor plug" evidence="12">
    <location>
        <begin position="217"/>
        <end position="338"/>
    </location>
</feature>
<dbReference type="NCBIfam" id="TIGR04057">
    <property type="entry name" value="SusC_RagA_signa"/>
    <property type="match status" value="1"/>
</dbReference>
<name>A0A0C3RD05_9PORP</name>
<dbReference type="PROSITE" id="PS00018">
    <property type="entry name" value="EF_HAND_1"/>
    <property type="match status" value="1"/>
</dbReference>
<evidence type="ECO:0000313" key="15">
    <source>
        <dbReference type="Proteomes" id="UP000031937"/>
    </source>
</evidence>
<comment type="subcellular location">
    <subcellularLocation>
        <location evidence="1 8">Cell outer membrane</location>
        <topology evidence="1 8">Multi-pass membrane protein</topology>
    </subcellularLocation>
</comment>
<keyword evidence="10" id="KW-1133">Transmembrane helix</keyword>
<evidence type="ECO:0000256" key="6">
    <source>
        <dbReference type="ARBA" id="ARBA00023136"/>
    </source>
</evidence>
<evidence type="ECO:0000256" key="7">
    <source>
        <dbReference type="ARBA" id="ARBA00023237"/>
    </source>
</evidence>
<evidence type="ECO:0000313" key="14">
    <source>
        <dbReference type="EMBL" id="KIO47319.1"/>
    </source>
</evidence>
<feature type="transmembrane region" description="Helical" evidence="10">
    <location>
        <begin position="21"/>
        <end position="41"/>
    </location>
</feature>
<dbReference type="EMBL" id="JPIU01000040">
    <property type="protein sequence ID" value="KIO44021.1"/>
    <property type="molecule type" value="Genomic_DNA"/>
</dbReference>
<keyword evidence="6 8" id="KW-0472">Membrane</keyword>
<dbReference type="InterPro" id="IPR039426">
    <property type="entry name" value="TonB-dep_rcpt-like"/>
</dbReference>
<dbReference type="NCBIfam" id="TIGR04056">
    <property type="entry name" value="OMP_RagA_SusC"/>
    <property type="match status" value="1"/>
</dbReference>
<proteinExistence type="inferred from homology"/>
<sequence>MEKKSISPHFEERKTKNRVQNITCIRLILFLSFFCMASVVFGQQKKLSFKWENVPLSDVFNALEKADVYKFVFNYEDTKPYKVTFDVKEKTVFQILDTVFRDKPFSYKQEGIYIMIRRKEADVKRFVVKGKVTDEKGVPLPGVTVLLEGTNIGTATDSEGKFEMSVTREKGSLLLSFVGYKSQKVAYEADKAVSVKMEEEVTDLDEVVIRAYGTQNKKEMVSSITSIKADEMKELPSHSILSMLQGRLAGVDIVNQSGAPGSGGNRVAVRGYNSLMQEGATDGQPLYVVDGVPMFSFTSPVTGTNTLSDLDPSMIASVEILKDAAAAAIYGSRAGNGVVLITTKKGQAGKTKFSVNFSYTASFLPVTPEQTGGRLERMTKIYHMRNSLKTGYDYMNGLYFYPTSYEDAFNRGDGGYDGWWGNGFPDSAGENKVLQDSLNPFYNNQTNWYKYSFRTGKVINANIQASGGTDKIQYMIGAGYYDEKGIMLSSNYSRANLMVNLSARPAPILTATTQLYLGYMDKSRNLNNKGGNRGIEGMTVDPASQSTLFPGHGKIEDKFLEKINQTVTRNDNYRLIASLGLEFQLAKGLTLSGMGAVDYAQFNVNEFIPSNLDATQGQNLSMGQISRDISLMNENLLKYRIEGNIHTLEALLGMSISKEQGFENWGSGNGGASDNVYYYQGPGGIYYTESDKLTPRPRTDYRSNFNEKVMLSFFGRLSYNFKKRYIVEFAYRRDGSSTFGRNVRWANFPSVAVGWNFADEAFLENVAWLNSGKLRLSWGKSGQVFLDPYMAYGLMSKNGIFHGNPGMTSYNAVAPDLTWEKTKQYNVGLDLELFDYRLNVKFDYYNKLTYSLITDVPTFGDVQVMDSYKKNAGEISNEGIELELKADILRNTRIKWRSRLNISRNWNKLEKTFDGKDMMGNVLKRGLFGIYVFNDQGYYQNEKEVPVYYNNEGFPIYINKVYGETSGVVGEVKIEDVDGNGEIGNGDLYYIGSALPLAYGGWANEITWNNFDLNILFNYSLGRRMINAARYGTPMNIDGPMFRDLRKTTFWEKEGDLTDLPRVGASFVFPELRSNVERVNMLRLKQLTLGYNLPEKFNRKFYFSGIRLFITGENIWTWTNYSGTDPEVVDMDSGIDWGKAYPLPEKWTFGITLNF</sequence>
<dbReference type="Gene3D" id="2.60.40.1120">
    <property type="entry name" value="Carboxypeptidase-like, regulatory domain"/>
    <property type="match status" value="1"/>
</dbReference>
<keyword evidence="7 8" id="KW-0998">Cell outer membrane</keyword>
<dbReference type="GO" id="GO:0009279">
    <property type="term" value="C:cell outer membrane"/>
    <property type="evidence" value="ECO:0007669"/>
    <property type="project" value="UniProtKB-SubCell"/>
</dbReference>
<evidence type="ECO:0000256" key="4">
    <source>
        <dbReference type="ARBA" id="ARBA00022692"/>
    </source>
</evidence>
<dbReference type="SUPFAM" id="SSF49464">
    <property type="entry name" value="Carboxypeptidase regulatory domain-like"/>
    <property type="match status" value="1"/>
</dbReference>